<dbReference type="AlphaFoldDB" id="I0L1Q1"/>
<evidence type="ECO:0000313" key="2">
    <source>
        <dbReference type="Proteomes" id="UP000003448"/>
    </source>
</evidence>
<gene>
    <name evidence="1" type="ORF">MILUP08_42679</name>
</gene>
<sequence>MERRVRVLLIERNTFDGLHHDIVKLVEDPAPPIYSQPADTLQQKHCRRVENEPFHQTFQNALDPVCIRS</sequence>
<proteinExistence type="predicted"/>
<organism evidence="1 2">
    <name type="scientific">Micromonospora lupini str. Lupac 08</name>
    <dbReference type="NCBI Taxonomy" id="1150864"/>
    <lineage>
        <taxon>Bacteria</taxon>
        <taxon>Bacillati</taxon>
        <taxon>Actinomycetota</taxon>
        <taxon>Actinomycetes</taxon>
        <taxon>Micromonosporales</taxon>
        <taxon>Micromonosporaceae</taxon>
        <taxon>Micromonospora</taxon>
    </lineage>
</organism>
<reference evidence="2" key="1">
    <citation type="journal article" date="2012" name="J. Bacteriol.">
        <title>Genome Sequence of Micromonospora lupini Lupac 08, Isolated from Root Nodules of Lupinus angustifolius.</title>
        <authorList>
            <person name="Alonso-Vega P."/>
            <person name="Normand P."/>
            <person name="Bacigalupe R."/>
            <person name="Pujic P."/>
            <person name="Lajus A."/>
            <person name="Vallenet D."/>
            <person name="Carro L."/>
            <person name="Coll P."/>
            <person name="Trujillo M.E."/>
        </authorList>
    </citation>
    <scope>NUCLEOTIDE SEQUENCE [LARGE SCALE GENOMIC DNA]</scope>
    <source>
        <strain evidence="2">Lupac 08</strain>
    </source>
</reference>
<evidence type="ECO:0000313" key="1">
    <source>
        <dbReference type="EMBL" id="CCH17748.1"/>
    </source>
</evidence>
<dbReference type="EMBL" id="CAIE01000022">
    <property type="protein sequence ID" value="CCH17748.1"/>
    <property type="molecule type" value="Genomic_DNA"/>
</dbReference>
<accession>I0L1Q1</accession>
<dbReference type="Proteomes" id="UP000003448">
    <property type="component" value="Unassembled WGS sequence"/>
</dbReference>
<keyword evidence="2" id="KW-1185">Reference proteome</keyword>
<comment type="caution">
    <text evidence="1">The sequence shown here is derived from an EMBL/GenBank/DDBJ whole genome shotgun (WGS) entry which is preliminary data.</text>
</comment>
<name>I0L1Q1_9ACTN</name>
<protein>
    <submittedName>
        <fullName evidence="1">Uncharacterized protein</fullName>
    </submittedName>
</protein>